<gene>
    <name evidence="2" type="ORF">CLAFUR5_00193</name>
</gene>
<dbReference type="EMBL" id="CP090163">
    <property type="protein sequence ID" value="UJO11258.1"/>
    <property type="molecule type" value="Genomic_DNA"/>
</dbReference>
<protein>
    <submittedName>
        <fullName evidence="2">Uncharacterized protein</fullName>
    </submittedName>
</protein>
<organism evidence="2 3">
    <name type="scientific">Passalora fulva</name>
    <name type="common">Tomato leaf mold</name>
    <name type="synonym">Cladosporium fulvum</name>
    <dbReference type="NCBI Taxonomy" id="5499"/>
    <lineage>
        <taxon>Eukaryota</taxon>
        <taxon>Fungi</taxon>
        <taxon>Dikarya</taxon>
        <taxon>Ascomycota</taxon>
        <taxon>Pezizomycotina</taxon>
        <taxon>Dothideomycetes</taxon>
        <taxon>Dothideomycetidae</taxon>
        <taxon>Mycosphaerellales</taxon>
        <taxon>Mycosphaerellaceae</taxon>
        <taxon>Fulvia</taxon>
    </lineage>
</organism>
<sequence>MPERKAIPPHLQRKLNGSAASATSSAPPASPASANDEHALVLSIANIEERSPTPITTVSSVSAGLQNNFTPTEMIQHDLINRLRLQVEHLSVKCDALKEENAQLKQAVEELELHANGEPMGDHQPRNLVGYESSDDGNPQEAETKGNLSEEIGNQIAVILNRHEDRLASLEARFIEKMAPTQGTVDDTKIPMANGTFPGLLPGGDGSLAKNVSDLEQTVESGQHQVNVHHLALQDLQDWRNQIENQEFKASDKSTDAPALQYDADFQARSERRLEQEGRIDNAYTREELLQHYVELCQLITHYHDDGNFRGTEDELWALRERVVMNLATFDAREKALEEARKWMEYNA</sequence>
<dbReference type="OMA" id="QYDADFQ"/>
<keyword evidence="3" id="KW-1185">Reference proteome</keyword>
<feature type="compositionally biased region" description="Basic and acidic residues" evidence="1">
    <location>
        <begin position="115"/>
        <end position="125"/>
    </location>
</feature>
<accession>A0A9Q8L6T5</accession>
<dbReference type="Proteomes" id="UP000756132">
    <property type="component" value="Chromosome 1"/>
</dbReference>
<dbReference type="OrthoDB" id="3644357at2759"/>
<reference evidence="2" key="1">
    <citation type="submission" date="2021-12" db="EMBL/GenBank/DDBJ databases">
        <authorList>
            <person name="Zaccaron A."/>
            <person name="Stergiopoulos I."/>
        </authorList>
    </citation>
    <scope>NUCLEOTIDE SEQUENCE</scope>
    <source>
        <strain evidence="2">Race5_Kim</strain>
    </source>
</reference>
<reference evidence="2" key="2">
    <citation type="journal article" date="2022" name="Microb. Genom.">
        <title>A chromosome-scale genome assembly of the tomato pathogen Cladosporium fulvum reveals a compartmentalized genome architecture and the presence of a dispensable chromosome.</title>
        <authorList>
            <person name="Zaccaron A.Z."/>
            <person name="Chen L.H."/>
            <person name="Samaras A."/>
            <person name="Stergiopoulos I."/>
        </authorList>
    </citation>
    <scope>NUCLEOTIDE SEQUENCE</scope>
    <source>
        <strain evidence="2">Race5_Kim</strain>
    </source>
</reference>
<feature type="region of interest" description="Disordered" evidence="1">
    <location>
        <begin position="115"/>
        <end position="146"/>
    </location>
</feature>
<dbReference type="GeneID" id="71980071"/>
<evidence type="ECO:0000313" key="3">
    <source>
        <dbReference type="Proteomes" id="UP000756132"/>
    </source>
</evidence>
<evidence type="ECO:0000313" key="2">
    <source>
        <dbReference type="EMBL" id="UJO11258.1"/>
    </source>
</evidence>
<evidence type="ECO:0000256" key="1">
    <source>
        <dbReference type="SAM" id="MobiDB-lite"/>
    </source>
</evidence>
<feature type="region of interest" description="Disordered" evidence="1">
    <location>
        <begin position="1"/>
        <end position="35"/>
    </location>
</feature>
<dbReference type="RefSeq" id="XP_047755624.1">
    <property type="nucleotide sequence ID" value="XM_047899341.1"/>
</dbReference>
<proteinExistence type="predicted"/>
<dbReference type="AlphaFoldDB" id="A0A9Q8L6T5"/>
<name>A0A9Q8L6T5_PASFU</name>
<feature type="compositionally biased region" description="Low complexity" evidence="1">
    <location>
        <begin position="18"/>
        <end position="34"/>
    </location>
</feature>
<dbReference type="KEGG" id="ffu:CLAFUR5_00193"/>